<keyword evidence="1" id="KW-0732">Signal</keyword>
<feature type="chain" id="PRO_5045638587" evidence="1">
    <location>
        <begin position="23"/>
        <end position="212"/>
    </location>
</feature>
<dbReference type="EMBL" id="JAGGDJ010000026">
    <property type="protein sequence ID" value="MBO7746995.1"/>
    <property type="molecule type" value="Genomic_DNA"/>
</dbReference>
<gene>
    <name evidence="2" type="ORF">I8J29_22585</name>
</gene>
<evidence type="ECO:0000313" key="3">
    <source>
        <dbReference type="Proteomes" id="UP000670947"/>
    </source>
</evidence>
<keyword evidence="3" id="KW-1185">Reference proteome</keyword>
<dbReference type="Proteomes" id="UP000670947">
    <property type="component" value="Unassembled WGS sequence"/>
</dbReference>
<evidence type="ECO:0000256" key="1">
    <source>
        <dbReference type="SAM" id="SignalP"/>
    </source>
</evidence>
<proteinExistence type="predicted"/>
<comment type="caution">
    <text evidence="2">The sequence shown here is derived from an EMBL/GenBank/DDBJ whole genome shotgun (WGS) entry which is preliminary data.</text>
</comment>
<reference evidence="2 3" key="1">
    <citation type="submission" date="2021-03" db="EMBL/GenBank/DDBJ databases">
        <title>Paenibacillus artemisicola MWE-103 whole genome sequence.</title>
        <authorList>
            <person name="Ham Y.J."/>
        </authorList>
    </citation>
    <scope>NUCLEOTIDE SEQUENCE [LARGE SCALE GENOMIC DNA]</scope>
    <source>
        <strain evidence="2 3">MWE-103</strain>
    </source>
</reference>
<dbReference type="RefSeq" id="WP_143089067.1">
    <property type="nucleotide sequence ID" value="NZ_JAGGDJ010000026.1"/>
</dbReference>
<protein>
    <submittedName>
        <fullName evidence="2">Uncharacterized protein</fullName>
    </submittedName>
</protein>
<evidence type="ECO:0000313" key="2">
    <source>
        <dbReference type="EMBL" id="MBO7746995.1"/>
    </source>
</evidence>
<accession>A0ABS3WFV3</accession>
<name>A0ABS3WFV3_9BACL</name>
<sequence length="212" mass="23290">MKRILSVMLGSILLVGASTVHADSAQKNTPSKGYTENTPTKNRAEARMDVKVTYVLDGYGTKDKPFSDASFKPIPNARLIIIDCNGKIVGNGITDSKGEWSMKINTPIDRRFPTKNMGIVTVIAVADGFNEFINFNVLVNENGDGAGKVGMVLRPIIPDSRNEPLFNAQFHRFTVFDMLDYYAKKVGLVKQKQIQGAVGFGEVDMPWSATIN</sequence>
<feature type="signal peptide" evidence="1">
    <location>
        <begin position="1"/>
        <end position="22"/>
    </location>
</feature>
<organism evidence="2 3">
    <name type="scientific">Paenibacillus artemisiicola</name>
    <dbReference type="NCBI Taxonomy" id="1172618"/>
    <lineage>
        <taxon>Bacteria</taxon>
        <taxon>Bacillati</taxon>
        <taxon>Bacillota</taxon>
        <taxon>Bacilli</taxon>
        <taxon>Bacillales</taxon>
        <taxon>Paenibacillaceae</taxon>
        <taxon>Paenibacillus</taxon>
    </lineage>
</organism>